<dbReference type="EMBL" id="LT575490">
    <property type="protein sequence ID" value="SAY43377.1"/>
    <property type="molecule type" value="Genomic_DNA"/>
</dbReference>
<dbReference type="AlphaFoldDB" id="A0A1C3HEC3"/>
<accession>A0A1C3HEC3</accession>
<sequence length="85" mass="9450">MSNSHRCVRQWRLDKEATCPQAGRKADLAQLITAQGVAVNRETGCQGEQKLREAAMAKAVHQCDILSYERLNVGDILTDRPGEIK</sequence>
<proteinExistence type="predicted"/>
<protein>
    <submittedName>
        <fullName evidence="1">Uncharacterized protein</fullName>
    </submittedName>
</protein>
<reference evidence="1" key="1">
    <citation type="submission" date="2016-05" db="EMBL/GenBank/DDBJ databases">
        <authorList>
            <person name="Cock P.J.A."/>
            <person name="Cock P.J.A."/>
        </authorList>
    </citation>
    <scope>NUCLEOTIDE SEQUENCE</scope>
    <source>
        <strain evidence="1">PWN146_assembly</strain>
    </source>
</reference>
<gene>
    <name evidence="1" type="ORF">PWN146_02068</name>
</gene>
<evidence type="ECO:0000313" key="1">
    <source>
        <dbReference type="EMBL" id="SAY43377.1"/>
    </source>
</evidence>
<organism evidence="1">
    <name type="scientific">Serratia marcescens</name>
    <dbReference type="NCBI Taxonomy" id="615"/>
    <lineage>
        <taxon>Bacteria</taxon>
        <taxon>Pseudomonadati</taxon>
        <taxon>Pseudomonadota</taxon>
        <taxon>Gammaproteobacteria</taxon>
        <taxon>Enterobacterales</taxon>
        <taxon>Yersiniaceae</taxon>
        <taxon>Serratia</taxon>
    </lineage>
</organism>
<name>A0A1C3HEC3_SERMA</name>